<protein>
    <recommendedName>
        <fullName evidence="4">CBS domain-containing protein</fullName>
    </recommendedName>
</protein>
<organism evidence="5 6">
    <name type="scientific">Boothiomyces macroporosus</name>
    <dbReference type="NCBI Taxonomy" id="261099"/>
    <lineage>
        <taxon>Eukaryota</taxon>
        <taxon>Fungi</taxon>
        <taxon>Fungi incertae sedis</taxon>
        <taxon>Chytridiomycota</taxon>
        <taxon>Chytridiomycota incertae sedis</taxon>
        <taxon>Chytridiomycetes</taxon>
        <taxon>Rhizophydiales</taxon>
        <taxon>Terramycetaceae</taxon>
        <taxon>Boothiomyces</taxon>
    </lineage>
</organism>
<dbReference type="Pfam" id="PF00564">
    <property type="entry name" value="PB1"/>
    <property type="match status" value="1"/>
</dbReference>
<dbReference type="PANTHER" id="PTHR48108">
    <property type="entry name" value="CBS DOMAIN-CONTAINING PROTEIN CBSX2, CHLOROPLASTIC"/>
    <property type="match status" value="1"/>
</dbReference>
<dbReference type="PROSITE" id="PS51371">
    <property type="entry name" value="CBS"/>
    <property type="match status" value="3"/>
</dbReference>
<accession>A0AAD5UH69</accession>
<dbReference type="Gene3D" id="3.10.580.10">
    <property type="entry name" value="CBS-domain"/>
    <property type="match status" value="1"/>
</dbReference>
<keyword evidence="1" id="KW-0677">Repeat</keyword>
<evidence type="ECO:0000313" key="5">
    <source>
        <dbReference type="EMBL" id="KAJ3257994.1"/>
    </source>
</evidence>
<dbReference type="EMBL" id="JADGKB010000032">
    <property type="protein sequence ID" value="KAJ3257994.1"/>
    <property type="molecule type" value="Genomic_DNA"/>
</dbReference>
<proteinExistence type="predicted"/>
<dbReference type="AlphaFoldDB" id="A0AAD5UH69"/>
<dbReference type="InterPro" id="IPR046342">
    <property type="entry name" value="CBS_dom_sf"/>
</dbReference>
<evidence type="ECO:0000256" key="3">
    <source>
        <dbReference type="SAM" id="Phobius"/>
    </source>
</evidence>
<dbReference type="SUPFAM" id="SSF54277">
    <property type="entry name" value="CAD &amp; PB1 domains"/>
    <property type="match status" value="1"/>
</dbReference>
<reference evidence="5" key="1">
    <citation type="submission" date="2020-05" db="EMBL/GenBank/DDBJ databases">
        <title>Phylogenomic resolution of chytrid fungi.</title>
        <authorList>
            <person name="Stajich J.E."/>
            <person name="Amses K."/>
            <person name="Simmons R."/>
            <person name="Seto K."/>
            <person name="Myers J."/>
            <person name="Bonds A."/>
            <person name="Quandt C.A."/>
            <person name="Barry K."/>
            <person name="Liu P."/>
            <person name="Grigoriev I."/>
            <person name="Longcore J.E."/>
            <person name="James T.Y."/>
        </authorList>
    </citation>
    <scope>NUCLEOTIDE SEQUENCE</scope>
    <source>
        <strain evidence="5">PLAUS21</strain>
    </source>
</reference>
<name>A0AAD5UH69_9FUNG</name>
<feature type="domain" description="CBS" evidence="4">
    <location>
        <begin position="11"/>
        <end position="72"/>
    </location>
</feature>
<keyword evidence="3" id="KW-0812">Transmembrane</keyword>
<evidence type="ECO:0000259" key="4">
    <source>
        <dbReference type="PROSITE" id="PS51371"/>
    </source>
</evidence>
<keyword evidence="6" id="KW-1185">Reference proteome</keyword>
<gene>
    <name evidence="5" type="ORF">HK103_004128</name>
</gene>
<sequence length="458" mass="50757">MKQTASLVSNLKPNKVIPLNDKTNIFQAAAYMAAKRQEAVLIVNAEGELIGILTDKDLAYRVVAADLNPEDTIISSVMTWNPASVTTSDTAIDALNKMIAGKFRHLPVIQESLDDDSNDEAKATVFSVLDITKCLYEQLDKMEKAAESSQKIQNAILGAEVNLPASTTNSVLQLANLLRSKIEFPDLESLMEVESLQVPLVPLNCTVLEAVKLMKDAKTTGILTVDENQSLAGIFTTKDLVLRVLAAKLDPATTLINRYLEQASQKTGSELRSEGVPNSYFHYSDVDSESIAPDDSASMITPTSSVLKAQVEQQQDEFVFKFKDEIANKTSRFTSNIRDLDAIKVFVANKVFQTYGGRFDKNNIHLCYLDDDEDFVHLASNRDLEDAILLARASGWRSLVIMLDRNRMQFHSKPLREQKFTIEPERATIAQQIDIFFPVVVGSAIVVAGAYLLSRPFK</sequence>
<comment type="caution">
    <text evidence="5">The sequence shown here is derived from an EMBL/GenBank/DDBJ whole genome shotgun (WGS) entry which is preliminary data.</text>
</comment>
<evidence type="ECO:0000256" key="1">
    <source>
        <dbReference type="ARBA" id="ARBA00022737"/>
    </source>
</evidence>
<dbReference type="InterPro" id="IPR051462">
    <property type="entry name" value="CBS_domain-containing"/>
</dbReference>
<dbReference type="InterPro" id="IPR000644">
    <property type="entry name" value="CBS_dom"/>
</dbReference>
<evidence type="ECO:0000313" key="6">
    <source>
        <dbReference type="Proteomes" id="UP001210925"/>
    </source>
</evidence>
<keyword evidence="3" id="KW-1133">Transmembrane helix</keyword>
<evidence type="ECO:0000256" key="2">
    <source>
        <dbReference type="PROSITE-ProRule" id="PRU00703"/>
    </source>
</evidence>
<dbReference type="Gene3D" id="3.90.1280.20">
    <property type="match status" value="1"/>
</dbReference>
<keyword evidence="2" id="KW-0129">CBS domain</keyword>
<dbReference type="SMART" id="SM00116">
    <property type="entry name" value="CBS"/>
    <property type="match status" value="3"/>
</dbReference>
<dbReference type="PANTHER" id="PTHR48108:SF26">
    <property type="entry name" value="CBS DOMAIN-CONTAINING PROTEIN DDB_G0289609"/>
    <property type="match status" value="1"/>
</dbReference>
<dbReference type="Proteomes" id="UP001210925">
    <property type="component" value="Unassembled WGS sequence"/>
</dbReference>
<dbReference type="Pfam" id="PF00571">
    <property type="entry name" value="CBS"/>
    <property type="match status" value="3"/>
</dbReference>
<keyword evidence="3" id="KW-0472">Membrane</keyword>
<feature type="domain" description="CBS" evidence="4">
    <location>
        <begin position="193"/>
        <end position="251"/>
    </location>
</feature>
<feature type="transmembrane region" description="Helical" evidence="3">
    <location>
        <begin position="435"/>
        <end position="453"/>
    </location>
</feature>
<dbReference type="SUPFAM" id="SSF54631">
    <property type="entry name" value="CBS-domain pair"/>
    <property type="match status" value="2"/>
</dbReference>
<feature type="domain" description="CBS" evidence="4">
    <location>
        <begin position="78"/>
        <end position="141"/>
    </location>
</feature>
<dbReference type="InterPro" id="IPR000270">
    <property type="entry name" value="PB1_dom"/>
</dbReference>